<keyword evidence="1" id="KW-0378">Hydrolase</keyword>
<keyword evidence="1" id="KW-0255">Endonuclease</keyword>
<dbReference type="GO" id="GO:0004519">
    <property type="term" value="F:endonuclease activity"/>
    <property type="evidence" value="ECO:0007669"/>
    <property type="project" value="UniProtKB-KW"/>
</dbReference>
<gene>
    <name evidence="1" type="ORF">H7U22_15010</name>
</gene>
<reference evidence="1 2" key="1">
    <citation type="submission" date="2020-08" db="EMBL/GenBank/DDBJ databases">
        <authorList>
            <person name="Sun Q."/>
            <person name="Inoue M."/>
        </authorList>
    </citation>
    <scope>NUCLEOTIDE SEQUENCE [LARGE SCALE GENOMIC DNA]</scope>
    <source>
        <strain evidence="1 2">CCM 8938</strain>
    </source>
</reference>
<keyword evidence="1" id="KW-0540">Nuclease</keyword>
<dbReference type="InterPro" id="IPR019062">
    <property type="entry name" value="Restrct_endonuc_II_HpaII"/>
</dbReference>
<comment type="caution">
    <text evidence="1">The sequence shown here is derived from an EMBL/GenBank/DDBJ whole genome shotgun (WGS) entry which is preliminary data.</text>
</comment>
<proteinExistence type="predicted"/>
<dbReference type="Pfam" id="PF09561">
    <property type="entry name" value="RE_HpaII"/>
    <property type="match status" value="1"/>
</dbReference>
<dbReference type="EMBL" id="JACRYL010000013">
    <property type="protein sequence ID" value="MBC6111731.1"/>
    <property type="molecule type" value="Genomic_DNA"/>
</dbReference>
<accession>A0ABR7KUE7</accession>
<keyword evidence="2" id="KW-1185">Reference proteome</keyword>
<evidence type="ECO:0000313" key="2">
    <source>
        <dbReference type="Proteomes" id="UP000652755"/>
    </source>
</evidence>
<evidence type="ECO:0000313" key="1">
    <source>
        <dbReference type="EMBL" id="MBC6111731.1"/>
    </source>
</evidence>
<organism evidence="1 2">
    <name type="scientific">Pedobacter fastidiosus</name>
    <dbReference type="NCBI Taxonomy" id="2765361"/>
    <lineage>
        <taxon>Bacteria</taxon>
        <taxon>Pseudomonadati</taxon>
        <taxon>Bacteroidota</taxon>
        <taxon>Sphingobacteriia</taxon>
        <taxon>Sphingobacteriales</taxon>
        <taxon>Sphingobacteriaceae</taxon>
        <taxon>Pedobacter</taxon>
    </lineage>
</organism>
<protein>
    <submittedName>
        <fullName evidence="1">HpaII family restriction endonuclease</fullName>
    </submittedName>
</protein>
<sequence>MRNTKHLMFDSSGLRNVQSSTIPEYYNTFDQTILLDLESIVLKLEGQNFVDLSLLDYDKNILKQIKNLGLKMSFVKMESLETEAKLKLIESRMPEILSFIACFAQRAGSSSFKESIIELKLNNPLKYDLSQGHPFYEYKLKKLLLSLCLIDWSKGTNNYINGISFINEDGELICCHVNDERSFQEFLIENTLIVTKSAINRVYEENGELFIKLNLQIRFK</sequence>
<dbReference type="RefSeq" id="WP_187072166.1">
    <property type="nucleotide sequence ID" value="NZ_JACRYL010000013.1"/>
</dbReference>
<dbReference type="Proteomes" id="UP000652755">
    <property type="component" value="Unassembled WGS sequence"/>
</dbReference>
<name>A0ABR7KUE7_9SPHI</name>